<dbReference type="OrthoDB" id="8613597at2"/>
<keyword evidence="1" id="KW-0472">Membrane</keyword>
<accession>A0A127JT80</accession>
<dbReference type="InterPro" id="IPR047814">
    <property type="entry name" value="TfpX/TfpZ-like"/>
</dbReference>
<dbReference type="RefSeq" id="WP_061498603.1">
    <property type="nucleotide sequence ID" value="NZ_CP010951.1"/>
</dbReference>
<sequence length="252" mass="27786">MLQWKERARASGLHLAISLCIAAAAALLVFAVWYPYPYREVSGGRELFLLVTTVDVILGPLITLAIFNRAKPRRLLLLDFSVVACIQLAALAYGLWTVAAARPVHLVFEFDRVRVVHAIDIPDELRPQTPAGIQADPWSGPTLLAVRPFRDAKEGFEATVQALDGTPLGARPDLWQPYEAARQRVTAAARPVEQLRKLKPAQAGLIDVALRKAGRDAANTLYLPMVSRAFFWTALLDPRSAEIVGFVPLDPY</sequence>
<evidence type="ECO:0000313" key="2">
    <source>
        <dbReference type="EMBL" id="AMO23119.1"/>
    </source>
</evidence>
<gene>
    <name evidence="2" type="ORF">UC35_09710</name>
</gene>
<dbReference type="AlphaFoldDB" id="A0A127JT80"/>
<organism evidence="2 3">
    <name type="scientific">Ramlibacter tataouinensis</name>
    <dbReference type="NCBI Taxonomy" id="94132"/>
    <lineage>
        <taxon>Bacteria</taxon>
        <taxon>Pseudomonadati</taxon>
        <taxon>Pseudomonadota</taxon>
        <taxon>Betaproteobacteria</taxon>
        <taxon>Burkholderiales</taxon>
        <taxon>Comamonadaceae</taxon>
        <taxon>Ramlibacter</taxon>
    </lineage>
</organism>
<dbReference type="EMBL" id="CP010951">
    <property type="protein sequence ID" value="AMO23119.1"/>
    <property type="molecule type" value="Genomic_DNA"/>
</dbReference>
<feature type="transmembrane region" description="Helical" evidence="1">
    <location>
        <begin position="47"/>
        <end position="68"/>
    </location>
</feature>
<evidence type="ECO:0000313" key="3">
    <source>
        <dbReference type="Proteomes" id="UP000070433"/>
    </source>
</evidence>
<feature type="transmembrane region" description="Helical" evidence="1">
    <location>
        <begin position="75"/>
        <end position="96"/>
    </location>
</feature>
<keyword evidence="1" id="KW-0812">Transmembrane</keyword>
<evidence type="ECO:0000256" key="1">
    <source>
        <dbReference type="SAM" id="Phobius"/>
    </source>
</evidence>
<keyword evidence="1" id="KW-1133">Transmembrane helix</keyword>
<dbReference type="NCBIfam" id="NF041437">
    <property type="entry name" value="TfpZ"/>
    <property type="match status" value="1"/>
</dbReference>
<protein>
    <submittedName>
        <fullName evidence="2">Pilus assembly protein</fullName>
    </submittedName>
</protein>
<keyword evidence="3" id="KW-1185">Reference proteome</keyword>
<dbReference type="Proteomes" id="UP000070433">
    <property type="component" value="Chromosome"/>
</dbReference>
<dbReference type="PATRIC" id="fig|94132.3.peg.1976"/>
<reference evidence="2 3" key="1">
    <citation type="journal article" date="2014" name="Int. J. Syst. Evol. Microbiol.">
        <title>Ramlibacter solisilvae sp. nov., isolated from forest soil, and emended description of the genus Ramlibacter.</title>
        <authorList>
            <person name="Lee H.J."/>
            <person name="Lee S.H."/>
            <person name="Lee S.S."/>
            <person name="Lee J.S."/>
            <person name="Kim Y."/>
            <person name="Kim S.C."/>
            <person name="Jeon C.O."/>
        </authorList>
    </citation>
    <scope>NUCLEOTIDE SEQUENCE [LARGE SCALE GENOMIC DNA]</scope>
    <source>
        <strain evidence="2 3">5-10</strain>
    </source>
</reference>
<feature type="transmembrane region" description="Helical" evidence="1">
    <location>
        <begin position="12"/>
        <end position="35"/>
    </location>
</feature>
<name>A0A127JT80_9BURK</name>
<proteinExistence type="predicted"/>